<evidence type="ECO:0000256" key="1">
    <source>
        <dbReference type="ARBA" id="ARBA00006484"/>
    </source>
</evidence>
<accession>A0A9Q8URL9</accession>
<organism evidence="4 5">
    <name type="scientific">Passalora fulva</name>
    <name type="common">Tomato leaf mold</name>
    <name type="synonym">Cladosporium fulvum</name>
    <dbReference type="NCBI Taxonomy" id="5499"/>
    <lineage>
        <taxon>Eukaryota</taxon>
        <taxon>Fungi</taxon>
        <taxon>Dikarya</taxon>
        <taxon>Ascomycota</taxon>
        <taxon>Pezizomycotina</taxon>
        <taxon>Dothideomycetes</taxon>
        <taxon>Dothideomycetidae</taxon>
        <taxon>Mycosphaerellales</taxon>
        <taxon>Mycosphaerellaceae</taxon>
        <taxon>Fulvia</taxon>
    </lineage>
</organism>
<evidence type="ECO:0000313" key="5">
    <source>
        <dbReference type="Proteomes" id="UP000756132"/>
    </source>
</evidence>
<dbReference type="EMBL" id="CP090169">
    <property type="protein sequence ID" value="UJO19856.1"/>
    <property type="molecule type" value="Genomic_DNA"/>
</dbReference>
<comment type="similarity">
    <text evidence="1 3">Belongs to the short-chain dehydrogenases/reductases (SDR) family.</text>
</comment>
<name>A0A9Q8URL9_PASFU</name>
<proteinExistence type="inferred from homology"/>
<protein>
    <submittedName>
        <fullName evidence="4">Hydroxynaphthalene reductase-like protein Arp2</fullName>
    </submittedName>
</protein>
<dbReference type="SUPFAM" id="SSF51735">
    <property type="entry name" value="NAD(P)-binding Rossmann-fold domains"/>
    <property type="match status" value="1"/>
</dbReference>
<evidence type="ECO:0000256" key="3">
    <source>
        <dbReference type="RuleBase" id="RU000363"/>
    </source>
</evidence>
<reference evidence="4" key="2">
    <citation type="journal article" date="2022" name="Microb. Genom.">
        <title>A chromosome-scale genome assembly of the tomato pathogen Cladosporium fulvum reveals a compartmentalized genome architecture and the presence of a dispensable chromosome.</title>
        <authorList>
            <person name="Zaccaron A.Z."/>
            <person name="Chen L.H."/>
            <person name="Samaras A."/>
            <person name="Stergiopoulos I."/>
        </authorList>
    </citation>
    <scope>NUCLEOTIDE SEQUENCE</scope>
    <source>
        <strain evidence="4">Race5_Kim</strain>
    </source>
</reference>
<dbReference type="InterPro" id="IPR002347">
    <property type="entry name" value="SDR_fam"/>
</dbReference>
<dbReference type="PRINTS" id="PR00080">
    <property type="entry name" value="SDRFAMILY"/>
</dbReference>
<gene>
    <name evidence="4" type="ORF">CLAFUR5_10068</name>
</gene>
<dbReference type="NCBIfam" id="NF009385">
    <property type="entry name" value="PRK12744.1"/>
    <property type="match status" value="1"/>
</dbReference>
<dbReference type="RefSeq" id="XP_047764222.1">
    <property type="nucleotide sequence ID" value="XM_047909216.1"/>
</dbReference>
<dbReference type="AlphaFoldDB" id="A0A9Q8URL9"/>
<dbReference type="KEGG" id="ffu:CLAFUR5_10068"/>
<dbReference type="PANTHER" id="PTHR48107:SF7">
    <property type="entry name" value="RE15974P"/>
    <property type="match status" value="1"/>
</dbReference>
<evidence type="ECO:0000313" key="4">
    <source>
        <dbReference type="EMBL" id="UJO19856.1"/>
    </source>
</evidence>
<dbReference type="InterPro" id="IPR036291">
    <property type="entry name" value="NAD(P)-bd_dom_sf"/>
</dbReference>
<evidence type="ECO:0000256" key="2">
    <source>
        <dbReference type="ARBA" id="ARBA00023002"/>
    </source>
</evidence>
<dbReference type="GeneID" id="71989946"/>
<keyword evidence="2" id="KW-0560">Oxidoreductase</keyword>
<dbReference type="Proteomes" id="UP000756132">
    <property type="component" value="Chromosome 7"/>
</dbReference>
<dbReference type="GO" id="GO:0016614">
    <property type="term" value="F:oxidoreductase activity, acting on CH-OH group of donors"/>
    <property type="evidence" value="ECO:0007669"/>
    <property type="project" value="UniProtKB-ARBA"/>
</dbReference>
<reference evidence="4" key="1">
    <citation type="submission" date="2021-12" db="EMBL/GenBank/DDBJ databases">
        <authorList>
            <person name="Zaccaron A."/>
            <person name="Stergiopoulos I."/>
        </authorList>
    </citation>
    <scope>NUCLEOTIDE SEQUENCE</scope>
    <source>
        <strain evidence="4">Race5_Kim</strain>
    </source>
</reference>
<dbReference type="PRINTS" id="PR00081">
    <property type="entry name" value="GDHRDH"/>
</dbReference>
<dbReference type="OrthoDB" id="47007at2759"/>
<dbReference type="Gene3D" id="3.40.50.720">
    <property type="entry name" value="NAD(P)-binding Rossmann-like Domain"/>
    <property type="match status" value="1"/>
</dbReference>
<sequence length="214" mass="22649">MSLSGKVALVTGGGKNLGADTARQLAKEGATLAIHYNSAKSKAETEAFVAALQKDGTKASIHVGDLTSAAAAEKLFSEVTQQHGKVDIMVSTVGMALKKPIVEISKAEYDVMFAVNSKAAFFLLKEAAKHIQEGGKIVTVVTALLGAFTGFYTSYAGSKAPVEHFTRGVAKELADKKISVNCIAPGPMDTPFFYPQETPEAVAFHKTQARARAW</sequence>
<dbReference type="PANTHER" id="PTHR48107">
    <property type="entry name" value="NADPH-DEPENDENT ALDEHYDE REDUCTASE-LIKE PROTEIN, CHLOROPLASTIC-RELATED"/>
    <property type="match status" value="1"/>
</dbReference>
<keyword evidence="5" id="KW-1185">Reference proteome</keyword>
<dbReference type="Pfam" id="PF00106">
    <property type="entry name" value="adh_short"/>
    <property type="match status" value="1"/>
</dbReference>